<protein>
    <submittedName>
        <fullName evidence="2">Uncharacterized protein</fullName>
    </submittedName>
</protein>
<dbReference type="RefSeq" id="WP_207125516.1">
    <property type="nucleotide sequence ID" value="NZ_BOPO01000053.1"/>
</dbReference>
<sequence length="63" mass="6882">MSEHHTDRERKVEDTVVPDFNYAEEIPAGVGRAGADALPDGDEDADEQQPRGSRDAAEDDDGR</sequence>
<keyword evidence="3" id="KW-1185">Reference proteome</keyword>
<accession>A0A8J4AET3</accession>
<dbReference type="AlphaFoldDB" id="A0A8J4AET3"/>
<gene>
    <name evidence="2" type="ORF">NUM_30360</name>
</gene>
<name>A0A8J4AET3_9ACTN</name>
<evidence type="ECO:0000313" key="2">
    <source>
        <dbReference type="EMBL" id="GIL27782.1"/>
    </source>
</evidence>
<feature type="region of interest" description="Disordered" evidence="1">
    <location>
        <begin position="1"/>
        <end position="63"/>
    </location>
</feature>
<evidence type="ECO:0000256" key="1">
    <source>
        <dbReference type="SAM" id="MobiDB-lite"/>
    </source>
</evidence>
<proteinExistence type="predicted"/>
<comment type="caution">
    <text evidence="2">The sequence shown here is derived from an EMBL/GenBank/DDBJ whole genome shotgun (WGS) entry which is preliminary data.</text>
</comment>
<feature type="compositionally biased region" description="Basic and acidic residues" evidence="1">
    <location>
        <begin position="1"/>
        <end position="14"/>
    </location>
</feature>
<evidence type="ECO:0000313" key="3">
    <source>
        <dbReference type="Proteomes" id="UP000614996"/>
    </source>
</evidence>
<reference evidence="3" key="1">
    <citation type="journal article" date="2021" name="Int. J. Syst. Evol. Microbiol.">
        <title>Actinocatenispora comari sp. nov., an endophytic actinomycete isolated from aerial parts of Comarum salesowianum.</title>
        <authorList>
            <person name="Oyunbileg N."/>
            <person name="Iizaka Y."/>
            <person name="Hamada M."/>
            <person name="Davaapurev B.O."/>
            <person name="Fukumoto A."/>
            <person name="Tsetseg B."/>
            <person name="Kato F."/>
            <person name="Tamura T."/>
            <person name="Batkhuu J."/>
            <person name="Anzai Y."/>
        </authorList>
    </citation>
    <scope>NUCLEOTIDE SEQUENCE [LARGE SCALE GENOMIC DNA]</scope>
    <source>
        <strain evidence="3">NUM-2625</strain>
    </source>
</reference>
<dbReference type="Proteomes" id="UP000614996">
    <property type="component" value="Unassembled WGS sequence"/>
</dbReference>
<dbReference type="EMBL" id="BOPO01000053">
    <property type="protein sequence ID" value="GIL27782.1"/>
    <property type="molecule type" value="Genomic_DNA"/>
</dbReference>
<organism evidence="2 3">
    <name type="scientific">Actinocatenispora comari</name>
    <dbReference type="NCBI Taxonomy" id="2807577"/>
    <lineage>
        <taxon>Bacteria</taxon>
        <taxon>Bacillati</taxon>
        <taxon>Actinomycetota</taxon>
        <taxon>Actinomycetes</taxon>
        <taxon>Micromonosporales</taxon>
        <taxon>Micromonosporaceae</taxon>
        <taxon>Actinocatenispora</taxon>
    </lineage>
</organism>